<gene>
    <name evidence="2" type="ORF">ACFP0N_16555</name>
</gene>
<feature type="region of interest" description="Disordered" evidence="1">
    <location>
        <begin position="1"/>
        <end position="28"/>
    </location>
</feature>
<evidence type="ECO:0000313" key="2">
    <source>
        <dbReference type="EMBL" id="MFC5886577.1"/>
    </source>
</evidence>
<reference evidence="3" key="1">
    <citation type="journal article" date="2019" name="Int. J. Syst. Evol. Microbiol.">
        <title>The Global Catalogue of Microorganisms (GCM) 10K type strain sequencing project: providing services to taxonomists for standard genome sequencing and annotation.</title>
        <authorList>
            <consortium name="The Broad Institute Genomics Platform"/>
            <consortium name="The Broad Institute Genome Sequencing Center for Infectious Disease"/>
            <person name="Wu L."/>
            <person name="Ma J."/>
        </authorList>
    </citation>
    <scope>NUCLEOTIDE SEQUENCE [LARGE SCALE GENOMIC DNA]</scope>
    <source>
        <strain evidence="3">CGMCC 4.1469</strain>
    </source>
</reference>
<evidence type="ECO:0000256" key="1">
    <source>
        <dbReference type="SAM" id="MobiDB-lite"/>
    </source>
</evidence>
<proteinExistence type="predicted"/>
<feature type="region of interest" description="Disordered" evidence="1">
    <location>
        <begin position="631"/>
        <end position="655"/>
    </location>
</feature>
<comment type="caution">
    <text evidence="2">The sequence shown here is derived from an EMBL/GenBank/DDBJ whole genome shotgun (WGS) entry which is preliminary data.</text>
</comment>
<dbReference type="Proteomes" id="UP001596067">
    <property type="component" value="Unassembled WGS sequence"/>
</dbReference>
<evidence type="ECO:0000313" key="3">
    <source>
        <dbReference type="Proteomes" id="UP001596067"/>
    </source>
</evidence>
<feature type="compositionally biased region" description="Acidic residues" evidence="1">
    <location>
        <begin position="729"/>
        <end position="742"/>
    </location>
</feature>
<name>A0ABW1EWQ5_9ACTN</name>
<dbReference type="EMBL" id="JBHSOD010000018">
    <property type="protein sequence ID" value="MFC5886577.1"/>
    <property type="molecule type" value="Genomic_DNA"/>
</dbReference>
<sequence length="742" mass="80918">MSDVSESQVIDEEDGDHGSSVVTPASDPESISFRFAGEEFTVSGFERTLPTPATAGDRSALVRAGLAAESASLDEDGWHVVARAVVSPDAAAAQLRSSKGQAPALIEEHVEGATLRSLHTRVWLTELFPGHQPRTSQGALPVNDPEVHGDVDEGGRPYARVVYRYRDRDHLRDHLTQTIEQTRHANPNPYDRSILARRITRAVIAHPCRLEFADGSEHIDVLAVRDGITRLTSAWALLTEGEAPYADDIAATALKVLTAEKPQRRGASEKALSQRMALGRQEALVGFLAEFQRGVNEAQPTDRAVRLGQTLVLPAQVTVGVHRHSSAGLSPEEVFDDAIRSILASIHVEFRHWDAAAQNVEVGTRAISRIRLPGLPQHNLLEEIIGLAIGRRKPTELPAVFQNNRIPGTALWRAVYLVNFLTRPEIFEQVKRFAKDIKGTSKMRTAGYAELLGPVIDLPWRGYKAGSLQQARNAWANGGVLTKGVMGNWQPVPTADFAELVQPALNGNESARQTLAVAGGVALITDKLITRNVGSAVGRTVPFRANADQIIAGLTESEEGLWTLAFAAKAFDPERECLNAFTDTQLLGRNTATMYSVPAVDLTTEDKIRKDAGGVAPEALSQWSIVVLSDPGKAREVEDEQNSEKEKASADQSIHAQLAAERRALRHAVNDARQAVKRLMALAEAPEARATTSHPFGSAEEQNRIIDEVRKLGGDILVNAPAVDRRDDEEHEDDDEEYEDVE</sequence>
<dbReference type="RefSeq" id="WP_380235043.1">
    <property type="nucleotide sequence ID" value="NZ_JBHSOD010000018.1"/>
</dbReference>
<protein>
    <submittedName>
        <fullName evidence="2">Uncharacterized protein</fullName>
    </submittedName>
</protein>
<feature type="region of interest" description="Disordered" evidence="1">
    <location>
        <begin position="134"/>
        <end position="153"/>
    </location>
</feature>
<organism evidence="2 3">
    <name type="scientific">Kitasatospora aburaviensis</name>
    <dbReference type="NCBI Taxonomy" id="67265"/>
    <lineage>
        <taxon>Bacteria</taxon>
        <taxon>Bacillati</taxon>
        <taxon>Actinomycetota</taxon>
        <taxon>Actinomycetes</taxon>
        <taxon>Kitasatosporales</taxon>
        <taxon>Streptomycetaceae</taxon>
        <taxon>Kitasatospora</taxon>
    </lineage>
</organism>
<keyword evidence="3" id="KW-1185">Reference proteome</keyword>
<accession>A0ABW1EWQ5</accession>
<feature type="region of interest" description="Disordered" evidence="1">
    <location>
        <begin position="719"/>
        <end position="742"/>
    </location>
</feature>
<feature type="compositionally biased region" description="Basic and acidic residues" evidence="1">
    <location>
        <begin position="632"/>
        <end position="649"/>
    </location>
</feature>